<evidence type="ECO:0000256" key="1">
    <source>
        <dbReference type="SAM" id="MobiDB-lite"/>
    </source>
</evidence>
<proteinExistence type="predicted"/>
<dbReference type="EMBL" id="QZWZ01000100">
    <property type="protein sequence ID" value="RJT22944.1"/>
    <property type="molecule type" value="Genomic_DNA"/>
</dbReference>
<dbReference type="AlphaFoldDB" id="A0A3A5JWL3"/>
<protein>
    <submittedName>
        <fullName evidence="3">IS630 family transposase</fullName>
    </submittedName>
</protein>
<comment type="caution">
    <text evidence="3">The sequence shown here is derived from an EMBL/GenBank/DDBJ whole genome shotgun (WGS) entry which is preliminary data.</text>
</comment>
<keyword evidence="4" id="KW-1185">Reference proteome</keyword>
<feature type="region of interest" description="Disordered" evidence="1">
    <location>
        <begin position="1"/>
        <end position="21"/>
    </location>
</feature>
<evidence type="ECO:0000313" key="3">
    <source>
        <dbReference type="EMBL" id="RJT22944.1"/>
    </source>
</evidence>
<evidence type="ECO:0000313" key="4">
    <source>
        <dbReference type="Proteomes" id="UP000272706"/>
    </source>
</evidence>
<dbReference type="EMBL" id="QZWZ01000109">
    <property type="protein sequence ID" value="RJT21513.1"/>
    <property type="molecule type" value="Genomic_DNA"/>
</dbReference>
<organism evidence="3 4">
    <name type="scientific">Mesorhizobium waimense</name>
    <dbReference type="NCBI Taxonomy" id="1300307"/>
    <lineage>
        <taxon>Bacteria</taxon>
        <taxon>Pseudomonadati</taxon>
        <taxon>Pseudomonadota</taxon>
        <taxon>Alphaproteobacteria</taxon>
        <taxon>Hyphomicrobiales</taxon>
        <taxon>Phyllobacteriaceae</taxon>
        <taxon>Mesorhizobium</taxon>
    </lineage>
</organism>
<evidence type="ECO:0000313" key="2">
    <source>
        <dbReference type="EMBL" id="RJT21513.1"/>
    </source>
</evidence>
<sequence>QAAINRFLQEHNQQPKPFSWTADPDKIIAAVKRGHQVLDSIH</sequence>
<gene>
    <name evidence="3" type="ORF">D3227_39270</name>
    <name evidence="2" type="ORF">D3227_39625</name>
</gene>
<name>A0A3A5JWL3_9HYPH</name>
<accession>A0A3A5JWL3</accession>
<feature type="non-terminal residue" evidence="3">
    <location>
        <position position="1"/>
    </location>
</feature>
<dbReference type="Proteomes" id="UP000272706">
    <property type="component" value="Unassembled WGS sequence"/>
</dbReference>
<reference evidence="3 4" key="1">
    <citation type="submission" date="2018-09" db="EMBL/GenBank/DDBJ databases">
        <title>Mesorhizobium carmichaelinearum sp. nov. isolated from Carmichaelinea spp. root nodules in New Zealand.</title>
        <authorList>
            <person name="De Meyer S.E."/>
        </authorList>
    </citation>
    <scope>NUCLEOTIDE SEQUENCE [LARGE SCALE GENOMIC DNA]</scope>
    <source>
        <strain evidence="3 4">ICMP19557</strain>
    </source>
</reference>